<dbReference type="EMBL" id="JTHE03000044">
    <property type="protein sequence ID" value="MCM1982774.1"/>
    <property type="molecule type" value="Genomic_DNA"/>
</dbReference>
<keyword evidence="1" id="KW-0472">Membrane</keyword>
<reference evidence="2 3" key="1">
    <citation type="journal article" date="2015" name="Genome Announc.">
        <title>Draft Genome Sequence of Filamentous Marine Cyanobacterium Lyngbya confervoides Strain BDU141951.</title>
        <authorList>
            <person name="Chandrababunaidu M.M."/>
            <person name="Sen D."/>
            <person name="Tripathy S."/>
        </authorList>
    </citation>
    <scope>NUCLEOTIDE SEQUENCE [LARGE SCALE GENOMIC DNA]</scope>
    <source>
        <strain evidence="2 3">BDU141951</strain>
    </source>
</reference>
<gene>
    <name evidence="2" type="ORF">QQ91_0008050</name>
</gene>
<dbReference type="Proteomes" id="UP000031561">
    <property type="component" value="Unassembled WGS sequence"/>
</dbReference>
<evidence type="ECO:0000313" key="3">
    <source>
        <dbReference type="Proteomes" id="UP000031561"/>
    </source>
</evidence>
<feature type="transmembrane region" description="Helical" evidence="1">
    <location>
        <begin position="88"/>
        <end position="109"/>
    </location>
</feature>
<evidence type="ECO:0000313" key="2">
    <source>
        <dbReference type="EMBL" id="MCM1982774.1"/>
    </source>
</evidence>
<evidence type="ECO:0000256" key="1">
    <source>
        <dbReference type="SAM" id="Phobius"/>
    </source>
</evidence>
<keyword evidence="1" id="KW-1133">Transmembrane helix</keyword>
<name>A0ABD4T2L6_9CYAN</name>
<sequence length="154" mass="16799">MGANKFQRLSARLESSQLRLRFVFLGLAAVTVALGLLLAVVIFVYLLRFTLHPAQLESLVDDWAALLVDATPGGETNILDPSEGPARWFAVVALLVLGFLLSRIPLLMIQMGTALFQASQDHQRQTKAILKEVLLEVQAQRSISPSEEGSSSQA</sequence>
<protein>
    <submittedName>
        <fullName evidence="2">Uncharacterized protein</fullName>
    </submittedName>
</protein>
<organism evidence="2 3">
    <name type="scientific">Lyngbya confervoides BDU141951</name>
    <dbReference type="NCBI Taxonomy" id="1574623"/>
    <lineage>
        <taxon>Bacteria</taxon>
        <taxon>Bacillati</taxon>
        <taxon>Cyanobacteriota</taxon>
        <taxon>Cyanophyceae</taxon>
        <taxon>Oscillatoriophycideae</taxon>
        <taxon>Oscillatoriales</taxon>
        <taxon>Microcoleaceae</taxon>
        <taxon>Lyngbya</taxon>
    </lineage>
</organism>
<keyword evidence="3" id="KW-1185">Reference proteome</keyword>
<feature type="transmembrane region" description="Helical" evidence="1">
    <location>
        <begin position="20"/>
        <end position="47"/>
    </location>
</feature>
<accession>A0ABD4T2L6</accession>
<proteinExistence type="predicted"/>
<dbReference type="AlphaFoldDB" id="A0ABD4T2L6"/>
<comment type="caution">
    <text evidence="2">The sequence shown here is derived from an EMBL/GenBank/DDBJ whole genome shotgun (WGS) entry which is preliminary data.</text>
</comment>
<dbReference type="RefSeq" id="WP_201277055.1">
    <property type="nucleotide sequence ID" value="NZ_JTHE03000044.1"/>
</dbReference>
<keyword evidence="1" id="KW-0812">Transmembrane</keyword>